<keyword evidence="1" id="KW-0472">Membrane</keyword>
<proteinExistence type="predicted"/>
<evidence type="ECO:0000313" key="2">
    <source>
        <dbReference type="EMBL" id="ORD94585.1"/>
    </source>
</evidence>
<protein>
    <submittedName>
        <fullName evidence="2">Uncharacterized protein</fullName>
    </submittedName>
</protein>
<organism evidence="2 3">
    <name type="scientific">Enterospora canceri</name>
    <dbReference type="NCBI Taxonomy" id="1081671"/>
    <lineage>
        <taxon>Eukaryota</taxon>
        <taxon>Fungi</taxon>
        <taxon>Fungi incertae sedis</taxon>
        <taxon>Microsporidia</taxon>
        <taxon>Enterocytozoonidae</taxon>
        <taxon>Enterospora</taxon>
    </lineage>
</organism>
<dbReference type="AlphaFoldDB" id="A0A1Y1S817"/>
<sequence>MRILKWYSDAMQLNRLKQGSTNRYSTPQLVAFVLLHYVAVQQLTSLLFDANYHNNWKAQGINYLVLGTAFVAYSLFMKAAYAPRKQNSTNLFVATLLSFSFYPMAKLPSEFILVPPQTAIFTSASLASFLVAQNMESCTNTVTVLNTILSILIHLGINTIFCDINRSIFSRIKIT</sequence>
<evidence type="ECO:0000256" key="1">
    <source>
        <dbReference type="SAM" id="Phobius"/>
    </source>
</evidence>
<gene>
    <name evidence="2" type="ORF">ECANGB1_475</name>
</gene>
<keyword evidence="1" id="KW-0812">Transmembrane</keyword>
<dbReference type="VEuPathDB" id="MicrosporidiaDB:ECANGB1_475"/>
<feature type="transmembrane region" description="Helical" evidence="1">
    <location>
        <begin position="21"/>
        <end position="40"/>
    </location>
</feature>
<keyword evidence="3" id="KW-1185">Reference proteome</keyword>
<dbReference type="EMBL" id="LWDP01000015">
    <property type="protein sequence ID" value="ORD94585.1"/>
    <property type="molecule type" value="Genomic_DNA"/>
</dbReference>
<dbReference type="Proteomes" id="UP000192639">
    <property type="component" value="Unassembled WGS sequence"/>
</dbReference>
<name>A0A1Y1S817_9MICR</name>
<comment type="caution">
    <text evidence="2">The sequence shown here is derived from an EMBL/GenBank/DDBJ whole genome shotgun (WGS) entry which is preliminary data.</text>
</comment>
<feature type="transmembrane region" description="Helical" evidence="1">
    <location>
        <begin position="111"/>
        <end position="132"/>
    </location>
</feature>
<evidence type="ECO:0000313" key="3">
    <source>
        <dbReference type="Proteomes" id="UP000192639"/>
    </source>
</evidence>
<reference evidence="2 3" key="1">
    <citation type="journal article" date="2017" name="Environ. Microbiol.">
        <title>Decay of the glycolytic pathway and adaptation to intranuclear parasitism within Enterocytozoonidae microsporidia.</title>
        <authorList>
            <person name="Wiredu Boakye D."/>
            <person name="Jaroenlak P."/>
            <person name="Prachumwat A."/>
            <person name="Williams T.A."/>
            <person name="Bateman K.S."/>
            <person name="Itsathitphaisarn O."/>
            <person name="Sritunyalucksana K."/>
            <person name="Paszkiewicz K.H."/>
            <person name="Moore K.A."/>
            <person name="Stentiford G.D."/>
            <person name="Williams B.A."/>
        </authorList>
    </citation>
    <scope>NUCLEOTIDE SEQUENCE [LARGE SCALE GENOMIC DNA]</scope>
    <source>
        <strain evidence="2 3">GB1</strain>
    </source>
</reference>
<accession>A0A1Y1S817</accession>
<feature type="transmembrane region" description="Helical" evidence="1">
    <location>
        <begin position="144"/>
        <end position="161"/>
    </location>
</feature>
<feature type="transmembrane region" description="Helical" evidence="1">
    <location>
        <begin position="60"/>
        <end position="76"/>
    </location>
</feature>
<keyword evidence="1" id="KW-1133">Transmembrane helix</keyword>